<dbReference type="SUPFAM" id="SSF53474">
    <property type="entry name" value="alpha/beta-Hydrolases"/>
    <property type="match status" value="1"/>
</dbReference>
<dbReference type="PANTHER" id="PTHR43433:SF10">
    <property type="entry name" value="AB HYDROLASE-1 DOMAIN-CONTAINING PROTEIN"/>
    <property type="match status" value="1"/>
</dbReference>
<proteinExistence type="predicted"/>
<dbReference type="Pfam" id="PF12146">
    <property type="entry name" value="Hydrolase_4"/>
    <property type="match status" value="1"/>
</dbReference>
<dbReference type="GO" id="GO:0016787">
    <property type="term" value="F:hydrolase activity"/>
    <property type="evidence" value="ECO:0007669"/>
    <property type="project" value="UniProtKB-KW"/>
</dbReference>
<dbReference type="Proteomes" id="UP001180087">
    <property type="component" value="Chromosome"/>
</dbReference>
<evidence type="ECO:0000313" key="3">
    <source>
        <dbReference type="Proteomes" id="UP001180087"/>
    </source>
</evidence>
<keyword evidence="3" id="KW-1185">Reference proteome</keyword>
<dbReference type="InterPro" id="IPR029058">
    <property type="entry name" value="AB_hydrolase_fold"/>
</dbReference>
<reference evidence="2" key="1">
    <citation type="submission" date="2023-06" db="EMBL/GenBank/DDBJ databases">
        <title>A Treasure from Seagulls: Isolation and Description of Aciduricobacillus qingdaonensis gen. nov., sp. nov., a Rare Obligately Uric Acid-utilizing Member in the Family Bacillaceae.</title>
        <authorList>
            <person name="Liu W."/>
            <person name="Wang B."/>
        </authorList>
    </citation>
    <scope>NUCLEOTIDE SEQUENCE</scope>
    <source>
        <strain evidence="2">44XB</strain>
    </source>
</reference>
<dbReference type="EMBL" id="CP129113">
    <property type="protein sequence ID" value="WLV24358.1"/>
    <property type="molecule type" value="Genomic_DNA"/>
</dbReference>
<accession>A0ABY9KU50</accession>
<dbReference type="InterPro" id="IPR050471">
    <property type="entry name" value="AB_hydrolase"/>
</dbReference>
<name>A0ABY9KU50_9BACI</name>
<dbReference type="Gene3D" id="3.40.50.1820">
    <property type="entry name" value="alpha/beta hydrolase"/>
    <property type="match status" value="1"/>
</dbReference>
<evidence type="ECO:0000313" key="2">
    <source>
        <dbReference type="EMBL" id="WLV24358.1"/>
    </source>
</evidence>
<protein>
    <submittedName>
        <fullName evidence="2">Alpha/beta hydrolase</fullName>
    </submittedName>
</protein>
<sequence length="236" mass="26462">MTTILWLPGWSFDYTIFSGIQNVFPSEVNHLHVNWQGLEEKEDVSNRVQAILNQADGDVFAVGWSLGAIAALEMALKAPLRVKGLALFSPTASFVKREHYECGWDRRVVRRMQKQLTKDKQKVLDDFAAHLLMPGEETIGSLNKAVSDDSVSSLAAGLDYLSETDLRSRITDLKLPIIIFHGIEDSICPQEASLFIEEQAGRNINRITLDDTGHIPFMAEKQSVERELAKFYKGLA</sequence>
<keyword evidence="2" id="KW-0378">Hydrolase</keyword>
<gene>
    <name evidence="2" type="ORF">QR721_12050</name>
</gene>
<dbReference type="InterPro" id="IPR022742">
    <property type="entry name" value="Hydrolase_4"/>
</dbReference>
<dbReference type="RefSeq" id="WP_348027302.1">
    <property type="nucleotide sequence ID" value="NZ_CP129113.1"/>
</dbReference>
<evidence type="ECO:0000259" key="1">
    <source>
        <dbReference type="Pfam" id="PF12146"/>
    </source>
</evidence>
<dbReference type="PANTHER" id="PTHR43433">
    <property type="entry name" value="HYDROLASE, ALPHA/BETA FOLD FAMILY PROTEIN"/>
    <property type="match status" value="1"/>
</dbReference>
<feature type="domain" description="Serine aminopeptidase S33" evidence="1">
    <location>
        <begin position="43"/>
        <end position="209"/>
    </location>
</feature>
<organism evidence="2 3">
    <name type="scientific">Aciduricibacillus chroicocephali</name>
    <dbReference type="NCBI Taxonomy" id="3054939"/>
    <lineage>
        <taxon>Bacteria</taxon>
        <taxon>Bacillati</taxon>
        <taxon>Bacillota</taxon>
        <taxon>Bacilli</taxon>
        <taxon>Bacillales</taxon>
        <taxon>Bacillaceae</taxon>
        <taxon>Aciduricibacillus</taxon>
    </lineage>
</organism>